<gene>
    <name evidence="6" type="ORF">HY36_11545</name>
</gene>
<dbReference type="GO" id="GO:0016887">
    <property type="term" value="F:ATP hydrolysis activity"/>
    <property type="evidence" value="ECO:0007669"/>
    <property type="project" value="InterPro"/>
</dbReference>
<feature type="domain" description="ABC transporter" evidence="5">
    <location>
        <begin position="37"/>
        <end position="258"/>
    </location>
</feature>
<dbReference type="InterPro" id="IPR003593">
    <property type="entry name" value="AAA+_ATPase"/>
</dbReference>
<comment type="similarity">
    <text evidence="1">Belongs to the ABC transporter superfamily.</text>
</comment>
<evidence type="ECO:0000256" key="1">
    <source>
        <dbReference type="ARBA" id="ARBA00005417"/>
    </source>
</evidence>
<name>A0A059DWL7_9PROT</name>
<dbReference type="Proteomes" id="UP000024547">
    <property type="component" value="Unassembled WGS sequence"/>
</dbReference>
<dbReference type="OrthoDB" id="9778870at2"/>
<keyword evidence="3" id="KW-0547">Nucleotide-binding</keyword>
<keyword evidence="4" id="KW-0067">ATP-binding</keyword>
<dbReference type="InterPro" id="IPR003439">
    <property type="entry name" value="ABC_transporter-like_ATP-bd"/>
</dbReference>
<evidence type="ECO:0000313" key="7">
    <source>
        <dbReference type="Proteomes" id="UP000024547"/>
    </source>
</evidence>
<evidence type="ECO:0000313" key="6">
    <source>
        <dbReference type="EMBL" id="KCZ57804.1"/>
    </source>
</evidence>
<protein>
    <recommendedName>
        <fullName evidence="5">ABC transporter domain-containing protein</fullName>
    </recommendedName>
</protein>
<dbReference type="Pfam" id="PF00005">
    <property type="entry name" value="ABC_tran"/>
    <property type="match status" value="1"/>
</dbReference>
<dbReference type="STRING" id="1280948.HY36_11545"/>
<accession>A0A059DWL7</accession>
<dbReference type="PROSITE" id="PS50893">
    <property type="entry name" value="ABC_TRANSPORTER_2"/>
    <property type="match status" value="1"/>
</dbReference>
<keyword evidence="2" id="KW-0813">Transport</keyword>
<dbReference type="SUPFAM" id="SSF52540">
    <property type="entry name" value="P-loop containing nucleoside triphosphate hydrolases"/>
    <property type="match status" value="1"/>
</dbReference>
<dbReference type="SMART" id="SM00382">
    <property type="entry name" value="AAA"/>
    <property type="match status" value="1"/>
</dbReference>
<dbReference type="InterPro" id="IPR050683">
    <property type="entry name" value="Bact_Polysacc_Export_ATP-bd"/>
</dbReference>
<organism evidence="6 7">
    <name type="scientific">Hyphomonas atlantica</name>
    <dbReference type="NCBI Taxonomy" id="1280948"/>
    <lineage>
        <taxon>Bacteria</taxon>
        <taxon>Pseudomonadati</taxon>
        <taxon>Pseudomonadota</taxon>
        <taxon>Alphaproteobacteria</taxon>
        <taxon>Hyphomonadales</taxon>
        <taxon>Hyphomonadaceae</taxon>
        <taxon>Hyphomonas</taxon>
    </lineage>
</organism>
<dbReference type="GO" id="GO:0140359">
    <property type="term" value="F:ABC-type transporter activity"/>
    <property type="evidence" value="ECO:0007669"/>
    <property type="project" value="InterPro"/>
</dbReference>
<evidence type="ECO:0000259" key="5">
    <source>
        <dbReference type="PROSITE" id="PS50893"/>
    </source>
</evidence>
<reference evidence="6 7" key="1">
    <citation type="journal article" date="2014" name="Antonie Van Leeuwenhoek">
        <title>Hyphomonas beringensis sp. nov. and Hyphomonas chukchiensis sp. nov., isolated from surface seawater of the Bering Sea and Chukchi Sea.</title>
        <authorList>
            <person name="Li C."/>
            <person name="Lai Q."/>
            <person name="Li G."/>
            <person name="Dong C."/>
            <person name="Wang J."/>
            <person name="Liao Y."/>
            <person name="Shao Z."/>
        </authorList>
    </citation>
    <scope>NUCLEOTIDE SEQUENCE [LARGE SCALE GENOMIC DNA]</scope>
    <source>
        <strain evidence="6 7">22II1-22F38</strain>
    </source>
</reference>
<keyword evidence="7" id="KW-1185">Reference proteome</keyword>
<dbReference type="PROSITE" id="PS00211">
    <property type="entry name" value="ABC_TRANSPORTER_1"/>
    <property type="match status" value="1"/>
</dbReference>
<dbReference type="eggNOG" id="COG1134">
    <property type="taxonomic scope" value="Bacteria"/>
</dbReference>
<dbReference type="PANTHER" id="PTHR46743:SF2">
    <property type="entry name" value="TEICHOIC ACIDS EXPORT ATP-BINDING PROTEIN TAGH"/>
    <property type="match status" value="1"/>
</dbReference>
<dbReference type="PATRIC" id="fig|1280948.3.peg.3429"/>
<dbReference type="EMBL" id="AWFH01000063">
    <property type="protein sequence ID" value="KCZ57804.1"/>
    <property type="molecule type" value="Genomic_DNA"/>
</dbReference>
<proteinExistence type="inferred from homology"/>
<comment type="caution">
    <text evidence="6">The sequence shown here is derived from an EMBL/GenBank/DDBJ whole genome shotgun (WGS) entry which is preliminary data.</text>
</comment>
<dbReference type="InterPro" id="IPR027417">
    <property type="entry name" value="P-loop_NTPase"/>
</dbReference>
<dbReference type="InterPro" id="IPR015860">
    <property type="entry name" value="ABC_transpr_TagH-like"/>
</dbReference>
<dbReference type="GO" id="GO:0005524">
    <property type="term" value="F:ATP binding"/>
    <property type="evidence" value="ECO:0007669"/>
    <property type="project" value="UniProtKB-KW"/>
</dbReference>
<dbReference type="Gene3D" id="3.40.50.300">
    <property type="entry name" value="P-loop containing nucleotide triphosphate hydrolases"/>
    <property type="match status" value="1"/>
</dbReference>
<evidence type="ECO:0000256" key="2">
    <source>
        <dbReference type="ARBA" id="ARBA00022448"/>
    </source>
</evidence>
<evidence type="ECO:0000256" key="3">
    <source>
        <dbReference type="ARBA" id="ARBA00022741"/>
    </source>
</evidence>
<dbReference type="PANTHER" id="PTHR46743">
    <property type="entry name" value="TEICHOIC ACIDS EXPORT ATP-BINDING PROTEIN TAGH"/>
    <property type="match status" value="1"/>
</dbReference>
<evidence type="ECO:0000256" key="4">
    <source>
        <dbReference type="ARBA" id="ARBA00022840"/>
    </source>
</evidence>
<dbReference type="GO" id="GO:0016020">
    <property type="term" value="C:membrane"/>
    <property type="evidence" value="ECO:0007669"/>
    <property type="project" value="InterPro"/>
</dbReference>
<dbReference type="InterPro" id="IPR017871">
    <property type="entry name" value="ABC_transporter-like_CS"/>
</dbReference>
<sequence length="269" mass="30136">MVSIVAQNVSVVFPMVGSDVRHGMKLKKQTERRGTQLGGKIILEDNRPAGILALDRLNLVAKPGDRIGLFGPNGSGKSTALRVLGGIYPPTAGHIEVNGKVSAMFSLNLGVNQEATGLENIELKGILHGLRREEIRELVPEIVDFSELGDYIHLPVKTYSSGMKMRLLFSIASAFRPDILLLDEWVSTGDKRFRRKVAQRMETILDQTPIVIVASHDHRRISSWANKIIQMKRGHAQMLDPVAFSEWQAWKEWKRGKKNRKKKKALQDS</sequence>
<dbReference type="CDD" id="cd03220">
    <property type="entry name" value="ABC_KpsT_Wzt"/>
    <property type="match status" value="1"/>
</dbReference>
<dbReference type="AlphaFoldDB" id="A0A059DWL7"/>